<dbReference type="AlphaFoldDB" id="A0A9W8YTL0"/>
<dbReference type="Pfam" id="PF16335">
    <property type="entry name" value="GtaA_6_Hairpin"/>
    <property type="match status" value="2"/>
</dbReference>
<evidence type="ECO:0000259" key="2">
    <source>
        <dbReference type="Pfam" id="PF16335"/>
    </source>
</evidence>
<protein>
    <recommendedName>
        <fullName evidence="6">Glutaminase</fullName>
    </recommendedName>
</protein>
<evidence type="ECO:0008006" key="6">
    <source>
        <dbReference type="Google" id="ProtNLM"/>
    </source>
</evidence>
<dbReference type="Proteomes" id="UP001140453">
    <property type="component" value="Unassembled WGS sequence"/>
</dbReference>
<dbReference type="PANTHER" id="PTHR31987:SF14">
    <property type="entry name" value="PUTATIVE (AFU_ORTHOLOGUE AFUA_6G09910)-RELATED"/>
    <property type="match status" value="1"/>
</dbReference>
<dbReference type="PANTHER" id="PTHR31987">
    <property type="entry name" value="GLUTAMINASE A-RELATED"/>
    <property type="match status" value="1"/>
</dbReference>
<evidence type="ECO:0000256" key="1">
    <source>
        <dbReference type="SAM" id="SignalP"/>
    </source>
</evidence>
<feature type="signal peptide" evidence="1">
    <location>
        <begin position="1"/>
        <end position="22"/>
    </location>
</feature>
<reference evidence="4" key="1">
    <citation type="submission" date="2022-10" db="EMBL/GenBank/DDBJ databases">
        <title>Tapping the CABI collections for fungal endophytes: first genome assemblies for Collariella, Neodidymelliopsis, Ascochyta clinopodiicola, Didymella pomorum, Didymosphaeria variabile, Neocosmospora piperis and Neocucurbitaria cava.</title>
        <authorList>
            <person name="Hill R."/>
        </authorList>
    </citation>
    <scope>NUCLEOTIDE SEQUENCE</scope>
    <source>
        <strain evidence="4">IMI 355082</strain>
    </source>
</reference>
<proteinExistence type="predicted"/>
<evidence type="ECO:0000313" key="5">
    <source>
        <dbReference type="Proteomes" id="UP001140453"/>
    </source>
</evidence>
<gene>
    <name evidence="4" type="ORF">N0V93_004840</name>
</gene>
<keyword evidence="1" id="KW-0732">Signal</keyword>
<dbReference type="InterPro" id="IPR033433">
    <property type="entry name" value="GtaA_N"/>
</dbReference>
<dbReference type="InterPro" id="IPR052743">
    <property type="entry name" value="Glutaminase_GtaA"/>
</dbReference>
<evidence type="ECO:0000313" key="4">
    <source>
        <dbReference type="EMBL" id="KAJ4391223.1"/>
    </source>
</evidence>
<name>A0A9W8YTL0_9PEZI</name>
<evidence type="ECO:0000259" key="3">
    <source>
        <dbReference type="Pfam" id="PF17168"/>
    </source>
</evidence>
<feature type="domain" description="Glutaminase A central" evidence="2">
    <location>
        <begin position="435"/>
        <end position="704"/>
    </location>
</feature>
<dbReference type="OrthoDB" id="3918848at2759"/>
<dbReference type="EMBL" id="JAPEVB010000003">
    <property type="protein sequence ID" value="KAJ4391223.1"/>
    <property type="molecule type" value="Genomic_DNA"/>
</dbReference>
<organism evidence="4 5">
    <name type="scientific">Gnomoniopsis smithogilvyi</name>
    <dbReference type="NCBI Taxonomy" id="1191159"/>
    <lineage>
        <taxon>Eukaryota</taxon>
        <taxon>Fungi</taxon>
        <taxon>Dikarya</taxon>
        <taxon>Ascomycota</taxon>
        <taxon>Pezizomycotina</taxon>
        <taxon>Sordariomycetes</taxon>
        <taxon>Sordariomycetidae</taxon>
        <taxon>Diaporthales</taxon>
        <taxon>Gnomoniaceae</taxon>
        <taxon>Gnomoniopsis</taxon>
    </lineage>
</organism>
<comment type="caution">
    <text evidence="4">The sequence shown here is derived from an EMBL/GenBank/DDBJ whole genome shotgun (WGS) entry which is preliminary data.</text>
</comment>
<accession>A0A9W8YTL0</accession>
<sequence>MQLIPLCVTLLCSTLLFAKARAGTASISSYPLAVRNPYLSAWLPGNVASDAPTAEPEFWQGQTLYWPVFARVAGITYYLFSEINGVDNAEAATQTAIEFTSTHTIITYTAGDATVTVDFFSPVSPSNYIRQSLPYSYLTVSVTSSASLDVQIFSGVDDSWVGFSGSLDASVQTASDGESVYFNISDPGQTLYTENDQMAAWGSLVFGSKPSAASTMTTQYGLRKTVQQAFVADGSLGDSAVAYVEDYLFGVAHDFGSVSSAAATFAVGYDRAHALTFLGESYSGYYMSEYPTPATALPAFLSDYESAYAESVTLDERVVDAGSAFSTEYTDLLEQSVRQIYGAMDVVVPTSSLDTADVLVFLKEISSNGDVSTVDVIFPTFPALYTISPEWIKLLCLPYLIYLNTDEWPEKYIPHDLGSKLPSLDRFQASANLGGVAYPIASGHNGGVDEAIYVEATAPFFTLLYSYNQATGSSTDWLDSYTEKLLVAGDWTVTNGLYPSSQLSTVDAISASADQTGLATSAAVGLKALGALLGLSNYTSYGASFAETIYTDGVGLDSTSAPTHMTYNYGDDSSWLTAFHLFPDALLGLDTFPAAAAELEAAWYSEKYADLADVSGGVLYAVPGNGNSVDFMISEWALWAGATSDYYAASYGIGAKAVTAMHTFVTNGLNPVPMPTKFIVAGDADIGTYVNNKARSTVGSVWALVSLNGSW</sequence>
<dbReference type="Pfam" id="PF17168">
    <property type="entry name" value="DUF5127"/>
    <property type="match status" value="1"/>
</dbReference>
<dbReference type="InterPro" id="IPR032514">
    <property type="entry name" value="GtaA_central"/>
</dbReference>
<feature type="chain" id="PRO_5040987975" description="Glutaminase" evidence="1">
    <location>
        <begin position="23"/>
        <end position="711"/>
    </location>
</feature>
<keyword evidence="5" id="KW-1185">Reference proteome</keyword>
<feature type="domain" description="Glutaminase A central" evidence="2">
    <location>
        <begin position="326"/>
        <end position="424"/>
    </location>
</feature>
<feature type="domain" description="Glutaminase A N-terminal" evidence="3">
    <location>
        <begin position="102"/>
        <end position="319"/>
    </location>
</feature>